<dbReference type="RefSeq" id="WP_013653243.1">
    <property type="nucleotide sequence ID" value="NC_015259.1"/>
</dbReference>
<proteinExistence type="inferred from homology"/>
<dbReference type="Pfam" id="PF00126">
    <property type="entry name" value="HTH_1"/>
    <property type="match status" value="1"/>
</dbReference>
<keyword evidence="3" id="KW-0238">DNA-binding</keyword>
<dbReference type="PROSITE" id="PS50931">
    <property type="entry name" value="HTH_LYSR"/>
    <property type="match status" value="1"/>
</dbReference>
<organism evidence="6 7">
    <name type="scientific">Polymorphum gilvum (strain LMG 25793 / CGMCC 1.9160 / SL003B-26A1)</name>
    <dbReference type="NCBI Taxonomy" id="991905"/>
    <lineage>
        <taxon>Bacteria</taxon>
        <taxon>Pseudomonadati</taxon>
        <taxon>Pseudomonadota</taxon>
        <taxon>Alphaproteobacteria</taxon>
        <taxon>Rhodobacterales</taxon>
        <taxon>Paracoccaceae</taxon>
        <taxon>Polymorphum</taxon>
    </lineage>
</organism>
<dbReference type="PANTHER" id="PTHR30427">
    <property type="entry name" value="TRANSCRIPTIONAL ACTIVATOR PROTEIN LYSR"/>
    <property type="match status" value="1"/>
</dbReference>
<dbReference type="Pfam" id="PF03466">
    <property type="entry name" value="LysR_substrate"/>
    <property type="match status" value="1"/>
</dbReference>
<reference evidence="6 7" key="1">
    <citation type="journal article" date="2011" name="J. Bacteriol.">
        <title>Complete genome sequence of Polymorphum gilvum SL003B-26A1T, a crude oil-degrading bacterium from oil-polluted saline soil.</title>
        <authorList>
            <person name="Li S.G."/>
            <person name="Tang Y.Q."/>
            <person name="Nie Y."/>
            <person name="Cai M."/>
            <person name="Wu X.L."/>
        </authorList>
    </citation>
    <scope>NUCLEOTIDE SEQUENCE [LARGE SCALE GENOMIC DNA]</scope>
    <source>
        <strain evidence="7">LMG 25793 / CGMCC 1.9160 / SL003B-26A1</strain>
    </source>
</reference>
<dbReference type="PRINTS" id="PR00039">
    <property type="entry name" value="HTHLYSR"/>
</dbReference>
<evidence type="ECO:0000256" key="1">
    <source>
        <dbReference type="ARBA" id="ARBA00009437"/>
    </source>
</evidence>
<dbReference type="GO" id="GO:0043565">
    <property type="term" value="F:sequence-specific DNA binding"/>
    <property type="evidence" value="ECO:0007669"/>
    <property type="project" value="TreeGrafter"/>
</dbReference>
<dbReference type="HOGENOM" id="CLU_039613_6_3_5"/>
<comment type="similarity">
    <text evidence="1">Belongs to the LysR transcriptional regulatory family.</text>
</comment>
<accession>F2J2L5</accession>
<dbReference type="KEGG" id="pgv:SL003B_2505"/>
<evidence type="ECO:0000256" key="4">
    <source>
        <dbReference type="ARBA" id="ARBA00023163"/>
    </source>
</evidence>
<protein>
    <submittedName>
        <fullName evidence="6">Putative transcriptional regulator, LysR family protein</fullName>
    </submittedName>
</protein>
<dbReference type="PATRIC" id="fig|991905.3.peg.2567"/>
<name>F2J2L5_POLGS</name>
<dbReference type="InterPro" id="IPR036390">
    <property type="entry name" value="WH_DNA-bd_sf"/>
</dbReference>
<dbReference type="GO" id="GO:0003700">
    <property type="term" value="F:DNA-binding transcription factor activity"/>
    <property type="evidence" value="ECO:0007669"/>
    <property type="project" value="InterPro"/>
</dbReference>
<dbReference type="SUPFAM" id="SSF46785">
    <property type="entry name" value="Winged helix' DNA-binding domain"/>
    <property type="match status" value="1"/>
</dbReference>
<dbReference type="InterPro" id="IPR005119">
    <property type="entry name" value="LysR_subst-bd"/>
</dbReference>
<evidence type="ECO:0000256" key="2">
    <source>
        <dbReference type="ARBA" id="ARBA00023015"/>
    </source>
</evidence>
<dbReference type="PANTHER" id="PTHR30427:SF1">
    <property type="entry name" value="TRANSCRIPTIONAL ACTIVATOR PROTEIN LYSR"/>
    <property type="match status" value="1"/>
</dbReference>
<keyword evidence="7" id="KW-1185">Reference proteome</keyword>
<evidence type="ECO:0000313" key="6">
    <source>
        <dbReference type="EMBL" id="ADZ70928.1"/>
    </source>
</evidence>
<dbReference type="AlphaFoldDB" id="F2J2L5"/>
<keyword evidence="2" id="KW-0805">Transcription regulation</keyword>
<dbReference type="EMBL" id="CP002568">
    <property type="protein sequence ID" value="ADZ70928.1"/>
    <property type="molecule type" value="Genomic_DNA"/>
</dbReference>
<dbReference type="InterPro" id="IPR036388">
    <property type="entry name" value="WH-like_DNA-bd_sf"/>
</dbReference>
<dbReference type="OrthoDB" id="8479870at2"/>
<dbReference type="eggNOG" id="COG0583">
    <property type="taxonomic scope" value="Bacteria"/>
</dbReference>
<dbReference type="Proteomes" id="UP000008130">
    <property type="component" value="Chromosome"/>
</dbReference>
<dbReference type="Gene3D" id="1.10.10.10">
    <property type="entry name" value="Winged helix-like DNA-binding domain superfamily/Winged helix DNA-binding domain"/>
    <property type="match status" value="1"/>
</dbReference>
<dbReference type="InterPro" id="IPR000847">
    <property type="entry name" value="LysR_HTH_N"/>
</dbReference>
<dbReference type="SUPFAM" id="SSF53850">
    <property type="entry name" value="Periplasmic binding protein-like II"/>
    <property type="match status" value="1"/>
</dbReference>
<gene>
    <name evidence="6" type="ordered locus">SL003B_2505</name>
</gene>
<evidence type="ECO:0000313" key="7">
    <source>
        <dbReference type="Proteomes" id="UP000008130"/>
    </source>
</evidence>
<keyword evidence="4" id="KW-0804">Transcription</keyword>
<dbReference type="GO" id="GO:0010628">
    <property type="term" value="P:positive regulation of gene expression"/>
    <property type="evidence" value="ECO:0007669"/>
    <property type="project" value="TreeGrafter"/>
</dbReference>
<sequence length="306" mass="33638">MLTKFTLTLRQIEILRAIMITGSITGAARFLGVAQPGVSRMLKHMEAGLGINLFVRQAGRLVPAPEAKDIFAQVQEVYRGLENLNHTVEQFRRGQDVELSLGSVPSIAQAMVPRAITRLKARFPDIRVNIELLKVEEAVDFLMLRKGELVCMSYRFDHPSIAFLPLARGELVCLAHKDHPIAAQAAVSAADIARYPLIGIDPKDPYGGILAGLLDSRGLAYDIVIRARFGVTVIGLVRQNLGIAVLDSFTTQDLQDDSDGLVVLPIDEPTPFQTYVAIRNDIEPSGFSSAFIDCLRREMMQTEAGK</sequence>
<feature type="domain" description="HTH lysR-type" evidence="5">
    <location>
        <begin position="7"/>
        <end position="64"/>
    </location>
</feature>
<dbReference type="STRING" id="991905.SL003B_2505"/>
<evidence type="ECO:0000259" key="5">
    <source>
        <dbReference type="PROSITE" id="PS50931"/>
    </source>
</evidence>
<dbReference type="Gene3D" id="3.40.190.290">
    <property type="match status" value="1"/>
</dbReference>
<evidence type="ECO:0000256" key="3">
    <source>
        <dbReference type="ARBA" id="ARBA00023125"/>
    </source>
</evidence>